<dbReference type="EMBL" id="UOFH01000198">
    <property type="protein sequence ID" value="VAW61839.1"/>
    <property type="molecule type" value="Genomic_DNA"/>
</dbReference>
<evidence type="ECO:0008006" key="8">
    <source>
        <dbReference type="Google" id="ProtNLM"/>
    </source>
</evidence>
<evidence type="ECO:0000256" key="2">
    <source>
        <dbReference type="ARBA" id="ARBA00023004"/>
    </source>
</evidence>
<dbReference type="InterPro" id="IPR009010">
    <property type="entry name" value="Asp_de-COase-like_dom_sf"/>
</dbReference>
<dbReference type="Gene3D" id="2.40.40.20">
    <property type="match status" value="2"/>
</dbReference>
<accession>A0A3B0XJC2</accession>
<evidence type="ECO:0000313" key="7">
    <source>
        <dbReference type="EMBL" id="VAW61839.1"/>
    </source>
</evidence>
<dbReference type="Gene3D" id="3.40.50.740">
    <property type="match status" value="1"/>
</dbReference>
<evidence type="ECO:0000256" key="1">
    <source>
        <dbReference type="ARBA" id="ARBA00022723"/>
    </source>
</evidence>
<dbReference type="Gene3D" id="3.40.228.10">
    <property type="entry name" value="Dimethylsulfoxide Reductase, domain 2"/>
    <property type="match status" value="1"/>
</dbReference>
<evidence type="ECO:0000259" key="6">
    <source>
        <dbReference type="Pfam" id="PF18465"/>
    </source>
</evidence>
<dbReference type="Gene3D" id="3.30.200.200">
    <property type="match status" value="1"/>
</dbReference>
<protein>
    <recommendedName>
        <fullName evidence="8">Nitrate reductase</fullName>
    </recommendedName>
</protein>
<dbReference type="PANTHER" id="PTHR43105">
    <property type="entry name" value="RESPIRATORY NITRATE REDUCTASE"/>
    <property type="match status" value="1"/>
</dbReference>
<sequence>MSNKNKYDDVAKESVPLPPKDADVFTTACDYCITGCGYKVYRWPVGKDGKPAADQNAYGEQFPVATMTGVWASPNQHNIVSHNGKPHHVTVIGDRENQGPNLTGDHSIRGGTIAKKCYNPNTPTKDRLKYPMVRVNGKLQRISWDDAIDIMAEISEHVIDKYGKSAWAMKMYSYQYWENTHALTKLAFQAIETPAWAVHDQPTGHGPDTPGMADAGIDNFSPAYEDWGLADVLFIAGTDPFESKTIIYNQYILPAIRGGMKVISVVPRKTAGVAYAEQNGGLYLEINPGTDTLLLHAMSRIIVENEWEDKAFVSKWINNRTEEEKEVFQADGFDDYKDWILNYKYADLDYAAKKTGIPAEKIKLAAQWMAKPNEDGTRKKTSIGFEKGLYWSNNYLNTASITALGLIVGAGNRPGQVIGRFGGHQRGMMPGGKYPENETPEKFPGWKKQGIDLDRWIEDGRAKFVWVVGTTWTQAGVASNYMNKMFQKLTRDNPHQPTSLDKQHIIDTFKKRADSGGLVMVDQDIYPVKPINTDFADLVLPAATWGEENFTRANGERRIRLYEKFYDSPGESLPDWRVVQKFAQRMGFSGFDWKDSNEVFEDAAFINKGRRTSYVALVEFARSHGRKGHDVLREMGTTGIQAPVRWEDGALVGTKRLHDDTLKTGTANGLTQINPRYLRKFKTATGRANLLKAPWELFVDYFDFMEPKGEELYVTTARINEFWQSGFDDQMRRPYLQQRWPDNFLEIHPDDAKKRGIESGDRVRISSDKIPVEVGGYSNVEKDAKVRGIIPLYANADQETPDLLEQRVDKHYTDEHGIDARSMGDDALEIDDEMLNFGSPAAAPAAKPRKSMSPDLEEKDPIMQGLDSAIGMSWNDIKPMTFSEMQKNGYVKYDSASFEAVAIVTDAIKKGVTCSYFVLPSGKGAANSLAGRILDPISQRPRYKLARGVIEKIGESEFKHSFTAMSFKSRAIV</sequence>
<proteinExistence type="predicted"/>
<feature type="domain" description="Molybdopterin oxidoreductase" evidence="4">
    <location>
        <begin position="127"/>
        <end position="584"/>
    </location>
</feature>
<dbReference type="GO" id="GO:0016020">
    <property type="term" value="C:membrane"/>
    <property type="evidence" value="ECO:0007669"/>
    <property type="project" value="TreeGrafter"/>
</dbReference>
<keyword evidence="2" id="KW-0408">Iron</keyword>
<dbReference type="InterPro" id="IPR041632">
    <property type="entry name" value="AioA/IdrA_3Fe-4S"/>
</dbReference>
<name>A0A3B0XJC2_9ZZZZ</name>
<dbReference type="GO" id="GO:0022904">
    <property type="term" value="P:respiratory electron transport chain"/>
    <property type="evidence" value="ECO:0007669"/>
    <property type="project" value="TreeGrafter"/>
</dbReference>
<feature type="domain" description="Arsenite oxidase subunit AioA/Iodate reductase subunit IdrA 3Fe-4S cluster" evidence="6">
    <location>
        <begin position="29"/>
        <end position="124"/>
    </location>
</feature>
<dbReference type="InterPro" id="IPR006657">
    <property type="entry name" value="MoPterin_dinucl-bd_dom"/>
</dbReference>
<dbReference type="Pfam" id="PF00384">
    <property type="entry name" value="Molybdopterin"/>
    <property type="match status" value="1"/>
</dbReference>
<dbReference type="InterPro" id="IPR006656">
    <property type="entry name" value="Mopterin_OxRdtase"/>
</dbReference>
<dbReference type="SUPFAM" id="SSF50692">
    <property type="entry name" value="ADC-like"/>
    <property type="match status" value="2"/>
</dbReference>
<dbReference type="InterPro" id="IPR050123">
    <property type="entry name" value="Prok_molybdopt-oxidoreductase"/>
</dbReference>
<evidence type="ECO:0000256" key="3">
    <source>
        <dbReference type="ARBA" id="ARBA00023014"/>
    </source>
</evidence>
<dbReference type="GO" id="GO:0043546">
    <property type="term" value="F:molybdopterin cofactor binding"/>
    <property type="evidence" value="ECO:0007669"/>
    <property type="project" value="InterPro"/>
</dbReference>
<dbReference type="GO" id="GO:0003954">
    <property type="term" value="F:NADH dehydrogenase activity"/>
    <property type="evidence" value="ECO:0007669"/>
    <property type="project" value="TreeGrafter"/>
</dbReference>
<gene>
    <name evidence="7" type="ORF">MNBD_GAMMA08-2217</name>
</gene>
<dbReference type="Pfam" id="PF01568">
    <property type="entry name" value="Molydop_binding"/>
    <property type="match status" value="1"/>
</dbReference>
<dbReference type="GO" id="GO:0051536">
    <property type="term" value="F:iron-sulfur cluster binding"/>
    <property type="evidence" value="ECO:0007669"/>
    <property type="project" value="UniProtKB-KW"/>
</dbReference>
<keyword evidence="1" id="KW-0479">Metal-binding</keyword>
<dbReference type="PANTHER" id="PTHR43105:SF10">
    <property type="entry name" value="NADH-QUINONE OXIDOREDUCTASE SUBUNIT G"/>
    <property type="match status" value="1"/>
</dbReference>
<feature type="domain" description="Molybdopterin dinucleotide-binding" evidence="5">
    <location>
        <begin position="712"/>
        <end position="769"/>
    </location>
</feature>
<dbReference type="NCBIfam" id="TIGR02693">
    <property type="entry name" value="arsenite_ox_L"/>
    <property type="match status" value="1"/>
</dbReference>
<dbReference type="AlphaFoldDB" id="A0A3B0XJC2"/>
<organism evidence="7">
    <name type="scientific">hydrothermal vent metagenome</name>
    <dbReference type="NCBI Taxonomy" id="652676"/>
    <lineage>
        <taxon>unclassified sequences</taxon>
        <taxon>metagenomes</taxon>
        <taxon>ecological metagenomes</taxon>
    </lineage>
</organism>
<dbReference type="Pfam" id="PF18465">
    <property type="entry name" value="Rieske_3"/>
    <property type="match status" value="1"/>
</dbReference>
<evidence type="ECO:0000259" key="4">
    <source>
        <dbReference type="Pfam" id="PF00384"/>
    </source>
</evidence>
<keyword evidence="3" id="KW-0411">Iron-sulfur</keyword>
<reference evidence="7" key="1">
    <citation type="submission" date="2018-06" db="EMBL/GenBank/DDBJ databases">
        <authorList>
            <person name="Zhirakovskaya E."/>
        </authorList>
    </citation>
    <scope>NUCLEOTIDE SEQUENCE</scope>
</reference>
<evidence type="ECO:0000259" key="5">
    <source>
        <dbReference type="Pfam" id="PF01568"/>
    </source>
</evidence>
<dbReference type="GO" id="GO:0046872">
    <property type="term" value="F:metal ion binding"/>
    <property type="evidence" value="ECO:0007669"/>
    <property type="project" value="UniProtKB-KW"/>
</dbReference>
<dbReference type="InterPro" id="IPR014066">
    <property type="entry name" value="AioA/IdrA_lsu"/>
</dbReference>
<dbReference type="SUPFAM" id="SSF53706">
    <property type="entry name" value="Formate dehydrogenase/DMSO reductase, domains 1-3"/>
    <property type="match status" value="1"/>
</dbReference>